<name>A0A1W1E8E0_9ZZZZ</name>
<dbReference type="EMBL" id="FPIB01000007">
    <property type="protein sequence ID" value="SFV90026.1"/>
    <property type="molecule type" value="Genomic_DNA"/>
</dbReference>
<keyword evidence="1" id="KW-0596">Phosphopantetheine</keyword>
<dbReference type="GO" id="GO:0000036">
    <property type="term" value="F:acyl carrier activity"/>
    <property type="evidence" value="ECO:0007669"/>
    <property type="project" value="TreeGrafter"/>
</dbReference>
<dbReference type="InterPro" id="IPR009081">
    <property type="entry name" value="PP-bd_ACP"/>
</dbReference>
<feature type="domain" description="Carrier" evidence="4">
    <location>
        <begin position="1"/>
        <end position="42"/>
    </location>
</feature>
<dbReference type="InterPro" id="IPR036736">
    <property type="entry name" value="ACP-like_sf"/>
</dbReference>
<feature type="domain" description="Carrier" evidence="4">
    <location>
        <begin position="188"/>
        <end position="222"/>
    </location>
</feature>
<keyword evidence="3" id="KW-1133">Transmembrane helix</keyword>
<dbReference type="GO" id="GO:0009245">
    <property type="term" value="P:lipid A biosynthetic process"/>
    <property type="evidence" value="ECO:0007669"/>
    <property type="project" value="TreeGrafter"/>
</dbReference>
<evidence type="ECO:0000256" key="3">
    <source>
        <dbReference type="SAM" id="Phobius"/>
    </source>
</evidence>
<evidence type="ECO:0000256" key="1">
    <source>
        <dbReference type="ARBA" id="ARBA00022450"/>
    </source>
</evidence>
<dbReference type="PANTHER" id="PTHR20863:SF76">
    <property type="entry name" value="CARRIER DOMAIN-CONTAINING PROTEIN"/>
    <property type="match status" value="1"/>
</dbReference>
<evidence type="ECO:0000256" key="2">
    <source>
        <dbReference type="ARBA" id="ARBA00022553"/>
    </source>
</evidence>
<feature type="transmembrane region" description="Helical" evidence="3">
    <location>
        <begin position="137"/>
        <end position="157"/>
    </location>
</feature>
<dbReference type="InterPro" id="IPR003231">
    <property type="entry name" value="ACP"/>
</dbReference>
<keyword evidence="3" id="KW-0812">Transmembrane</keyword>
<dbReference type="PROSITE" id="PS50075">
    <property type="entry name" value="CARRIER"/>
    <property type="match status" value="2"/>
</dbReference>
<dbReference type="SUPFAM" id="SSF47336">
    <property type="entry name" value="ACP-like"/>
    <property type="match status" value="1"/>
</dbReference>
<dbReference type="GO" id="GO:0000035">
    <property type="term" value="F:acyl binding"/>
    <property type="evidence" value="ECO:0007669"/>
    <property type="project" value="TreeGrafter"/>
</dbReference>
<dbReference type="GO" id="GO:0016020">
    <property type="term" value="C:membrane"/>
    <property type="evidence" value="ECO:0007669"/>
    <property type="project" value="GOC"/>
</dbReference>
<keyword evidence="3" id="KW-0472">Membrane</keyword>
<dbReference type="GO" id="GO:0005829">
    <property type="term" value="C:cytosol"/>
    <property type="evidence" value="ECO:0007669"/>
    <property type="project" value="TreeGrafter"/>
</dbReference>
<gene>
    <name evidence="5" type="ORF">MNB_SV-4-1206</name>
</gene>
<dbReference type="PANTHER" id="PTHR20863">
    <property type="entry name" value="ACYL CARRIER PROTEIN"/>
    <property type="match status" value="1"/>
</dbReference>
<evidence type="ECO:0000313" key="5">
    <source>
        <dbReference type="EMBL" id="SFV90026.1"/>
    </source>
</evidence>
<sequence>MGLDMVELALRIEEEFNIVLPDADLEKLRTPRDVAILIDRKYEELHKDKCSSQVGFYKVRKIFMETLGYPREALKPTTQTQELLGENIGKKWRQLKRAFPYSIDRLQFSKKVSWALLGVSFTLSLILYFAYALSLSWLLFLFLSVWGMLVFIARPFFATVVPNNLQTLSSFIRYTGEAHRPNKYRDLQAILDKVIEISIDQLALDPKKITPDSRYVEDLGAD</sequence>
<keyword evidence="2" id="KW-0597">Phosphoprotein</keyword>
<feature type="transmembrane region" description="Helical" evidence="3">
    <location>
        <begin position="112"/>
        <end position="131"/>
    </location>
</feature>
<dbReference type="Pfam" id="PF00550">
    <property type="entry name" value="PP-binding"/>
    <property type="match status" value="1"/>
</dbReference>
<protein>
    <recommendedName>
        <fullName evidence="4">Carrier domain-containing protein</fullName>
    </recommendedName>
</protein>
<dbReference type="Gene3D" id="1.10.1200.10">
    <property type="entry name" value="ACP-like"/>
    <property type="match status" value="2"/>
</dbReference>
<reference evidence="5" key="1">
    <citation type="submission" date="2016-10" db="EMBL/GenBank/DDBJ databases">
        <authorList>
            <person name="de Groot N.N."/>
        </authorList>
    </citation>
    <scope>NUCLEOTIDE SEQUENCE</scope>
</reference>
<organism evidence="5">
    <name type="scientific">hydrothermal vent metagenome</name>
    <dbReference type="NCBI Taxonomy" id="652676"/>
    <lineage>
        <taxon>unclassified sequences</taxon>
        <taxon>metagenomes</taxon>
        <taxon>ecological metagenomes</taxon>
    </lineage>
</organism>
<dbReference type="AlphaFoldDB" id="A0A1W1E8E0"/>
<proteinExistence type="predicted"/>
<accession>A0A1W1E8E0</accession>
<evidence type="ECO:0000259" key="4">
    <source>
        <dbReference type="PROSITE" id="PS50075"/>
    </source>
</evidence>